<keyword evidence="4" id="KW-1185">Reference proteome</keyword>
<accession>A0A0B1NUQ0</accession>
<dbReference type="HOGENOM" id="CLU_987630_0_0_1"/>
<name>A0A0B1NUQ0_UNCNE</name>
<keyword evidence="2" id="KW-0732">Signal</keyword>
<keyword evidence="1" id="KW-0472">Membrane</keyword>
<proteinExistence type="predicted"/>
<dbReference type="Proteomes" id="UP000030854">
    <property type="component" value="Unassembled WGS sequence"/>
</dbReference>
<feature type="transmembrane region" description="Helical" evidence="1">
    <location>
        <begin position="175"/>
        <end position="193"/>
    </location>
</feature>
<comment type="caution">
    <text evidence="3">The sequence shown here is derived from an EMBL/GenBank/DDBJ whole genome shotgun (WGS) entry which is preliminary data.</text>
</comment>
<keyword evidence="1" id="KW-0812">Transmembrane</keyword>
<gene>
    <name evidence="3" type="ORF">EV44_g0512</name>
</gene>
<organism evidence="3 4">
    <name type="scientific">Uncinula necator</name>
    <name type="common">Grape powdery mildew</name>
    <dbReference type="NCBI Taxonomy" id="52586"/>
    <lineage>
        <taxon>Eukaryota</taxon>
        <taxon>Fungi</taxon>
        <taxon>Dikarya</taxon>
        <taxon>Ascomycota</taxon>
        <taxon>Pezizomycotina</taxon>
        <taxon>Leotiomycetes</taxon>
        <taxon>Erysiphales</taxon>
        <taxon>Erysiphaceae</taxon>
        <taxon>Erysiphe</taxon>
    </lineage>
</organism>
<dbReference type="AlphaFoldDB" id="A0A0B1NUQ0"/>
<reference evidence="3 4" key="1">
    <citation type="journal article" date="2014" name="BMC Genomics">
        <title>Adaptive genomic structural variation in the grape powdery mildew pathogen, Erysiphe necator.</title>
        <authorList>
            <person name="Jones L."/>
            <person name="Riaz S."/>
            <person name="Morales-Cruz A."/>
            <person name="Amrine K.C."/>
            <person name="McGuire B."/>
            <person name="Gubler W.D."/>
            <person name="Walker M.A."/>
            <person name="Cantu D."/>
        </authorList>
    </citation>
    <scope>NUCLEOTIDE SEQUENCE [LARGE SCALE GENOMIC DNA]</scope>
    <source>
        <strain evidence="4">c</strain>
    </source>
</reference>
<evidence type="ECO:0000313" key="3">
    <source>
        <dbReference type="EMBL" id="KHJ30102.1"/>
    </source>
</evidence>
<feature type="signal peptide" evidence="2">
    <location>
        <begin position="1"/>
        <end position="22"/>
    </location>
</feature>
<evidence type="ECO:0000256" key="1">
    <source>
        <dbReference type="SAM" id="Phobius"/>
    </source>
</evidence>
<evidence type="ECO:0000256" key="2">
    <source>
        <dbReference type="SAM" id="SignalP"/>
    </source>
</evidence>
<keyword evidence="1" id="KW-1133">Transmembrane helix</keyword>
<dbReference type="EMBL" id="JNVN01005140">
    <property type="protein sequence ID" value="KHJ30102.1"/>
    <property type="molecule type" value="Genomic_DNA"/>
</dbReference>
<protein>
    <submittedName>
        <fullName evidence="3">Uncharacterized protein</fullName>
    </submittedName>
</protein>
<evidence type="ECO:0000313" key="4">
    <source>
        <dbReference type="Proteomes" id="UP000030854"/>
    </source>
</evidence>
<feature type="chain" id="PRO_5002061495" evidence="2">
    <location>
        <begin position="23"/>
        <end position="282"/>
    </location>
</feature>
<sequence length="282" mass="32032">MRSNSLIPSLANFVIFIQLSRAFPIQELFYSSTSLPIQSEESSFSSVSKYISEFITTHKLSIPQPNIEFFSLPNDFSPPSIDEVIASLNSVLDLFPSYYDSEQFESIMAGDEEDFEDFEFESCDKKLPKALELNLYSPEWEYSGQPLEAVSEEKQQPETSYHSIRVSELRGRGDIVVIGVVLLFLFTCVTLEVSKRCNKFRNNPSNLRQNGIHLGREIGSDSFNEKQFLSSQEAFSSQHSGDEKKLSTVPEIQFKHRQDEQIITQEETSIDSVISVTKASDM</sequence>